<dbReference type="EMBL" id="JAQHRD010000001">
    <property type="protein sequence ID" value="KAJ6445537.1"/>
    <property type="molecule type" value="Genomic_DNA"/>
</dbReference>
<gene>
    <name evidence="2" type="ORF">O9K51_00298</name>
</gene>
<feature type="compositionally biased region" description="Polar residues" evidence="1">
    <location>
        <begin position="40"/>
        <end position="67"/>
    </location>
</feature>
<accession>A0AB34G255</accession>
<evidence type="ECO:0000313" key="3">
    <source>
        <dbReference type="Proteomes" id="UP001163105"/>
    </source>
</evidence>
<feature type="compositionally biased region" description="Polar residues" evidence="1">
    <location>
        <begin position="1"/>
        <end position="10"/>
    </location>
</feature>
<comment type="caution">
    <text evidence="2">The sequence shown here is derived from an EMBL/GenBank/DDBJ whole genome shotgun (WGS) entry which is preliminary data.</text>
</comment>
<name>A0AB34G255_9HYPO</name>
<evidence type="ECO:0000313" key="2">
    <source>
        <dbReference type="EMBL" id="KAJ6445537.1"/>
    </source>
</evidence>
<dbReference type="Pfam" id="PF12223">
    <property type="entry name" value="DUF3602"/>
    <property type="match status" value="2"/>
</dbReference>
<dbReference type="InterPro" id="IPR053203">
    <property type="entry name" value="Cisplatin_resist-associated"/>
</dbReference>
<feature type="region of interest" description="Disordered" evidence="1">
    <location>
        <begin position="1"/>
        <end position="203"/>
    </location>
</feature>
<dbReference type="Proteomes" id="UP001163105">
    <property type="component" value="Unassembled WGS sequence"/>
</dbReference>
<dbReference type="AlphaFoldDB" id="A0AB34G255"/>
<sequence>MGNSRTTSLAPTPPPVREIGRRRTETLIHYFPRRTMASPVGNTGSKPQAQSQAPEPRPSSATASQLWSHGRGGAGNMADARQSPKLRPSDLETPVLKKPVVTTGRGGTGNMAKNDDPYETRLRQDVEGVPRRFSSGAQHAGRGGAGNVFRDADDGADLARKASREQAVVDDGAAAPGRNSSPVTPGADSLAAKGKNWLFGKKA</sequence>
<reference evidence="2" key="1">
    <citation type="submission" date="2023-01" db="EMBL/GenBank/DDBJ databases">
        <title>The growth and conidiation of Purpureocillium lavendulum are regulated by nitrogen source and histone H3K14 acetylation.</title>
        <authorList>
            <person name="Tang P."/>
            <person name="Han J."/>
            <person name="Zhang C."/>
            <person name="Tang P."/>
            <person name="Qi F."/>
            <person name="Zhang K."/>
            <person name="Liang L."/>
        </authorList>
    </citation>
    <scope>NUCLEOTIDE SEQUENCE</scope>
    <source>
        <strain evidence="2">YMF1.00683</strain>
    </source>
</reference>
<keyword evidence="3" id="KW-1185">Reference proteome</keyword>
<evidence type="ECO:0000256" key="1">
    <source>
        <dbReference type="SAM" id="MobiDB-lite"/>
    </source>
</evidence>
<dbReference type="PANTHER" id="PTHR34693">
    <property type="entry name" value="PROTEIN PAR32"/>
    <property type="match status" value="1"/>
</dbReference>
<feature type="compositionally biased region" description="Basic and acidic residues" evidence="1">
    <location>
        <begin position="113"/>
        <end position="130"/>
    </location>
</feature>
<feature type="compositionally biased region" description="Basic and acidic residues" evidence="1">
    <location>
        <begin position="150"/>
        <end position="164"/>
    </location>
</feature>
<proteinExistence type="predicted"/>
<organism evidence="2 3">
    <name type="scientific">Purpureocillium lavendulum</name>
    <dbReference type="NCBI Taxonomy" id="1247861"/>
    <lineage>
        <taxon>Eukaryota</taxon>
        <taxon>Fungi</taxon>
        <taxon>Dikarya</taxon>
        <taxon>Ascomycota</taxon>
        <taxon>Pezizomycotina</taxon>
        <taxon>Sordariomycetes</taxon>
        <taxon>Hypocreomycetidae</taxon>
        <taxon>Hypocreales</taxon>
        <taxon>Ophiocordycipitaceae</taxon>
        <taxon>Purpureocillium</taxon>
    </lineage>
</organism>
<protein>
    <submittedName>
        <fullName evidence="2">Phd finger domain-containing protein</fullName>
    </submittedName>
</protein>
<dbReference type="InterPro" id="IPR022024">
    <property type="entry name" value="DUF3602"/>
</dbReference>
<dbReference type="PANTHER" id="PTHR34693:SF1">
    <property type="entry name" value="PROTEIN PAR32"/>
    <property type="match status" value="1"/>
</dbReference>